<accession>A0ABX8A6L5</accession>
<feature type="transmembrane region" description="Helical" evidence="1">
    <location>
        <begin position="29"/>
        <end position="53"/>
    </location>
</feature>
<sequence>MVSVSFVATLVFDRGLVQRWMTAILSIRLFRGLGHLSYAMYVFHLPVLFYLGINDAAIGGGKVPILQVGLAFALTIGLAIASYYLLENPMAKLKQNFGGVKLVDPLAAPRTSQQSGGFLARFARTALTSPEDGQSLPGKQQTQRTIWPGIRRDEVK</sequence>
<dbReference type="GO" id="GO:0016746">
    <property type="term" value="F:acyltransferase activity"/>
    <property type="evidence" value="ECO:0007669"/>
    <property type="project" value="UniProtKB-KW"/>
</dbReference>
<evidence type="ECO:0000313" key="3">
    <source>
        <dbReference type="Proteomes" id="UP000682843"/>
    </source>
</evidence>
<dbReference type="Proteomes" id="UP000682843">
    <property type="component" value="Chromosome"/>
</dbReference>
<proteinExistence type="predicted"/>
<evidence type="ECO:0000313" key="2">
    <source>
        <dbReference type="EMBL" id="QUS39077.1"/>
    </source>
</evidence>
<keyword evidence="2" id="KW-0808">Transferase</keyword>
<gene>
    <name evidence="2" type="ORF">RPMA_09695</name>
</gene>
<reference evidence="2 3" key="1">
    <citation type="submission" date="2019-02" db="EMBL/GenBank/DDBJ databases">
        <title>Emended description of the genus Rhodopseudomonas and description of Rhodopseudomonas albus sp. nov., a non-phototrophic, heavy-metal-tolerant bacterium isolated from garden soil.</title>
        <authorList>
            <person name="Bao Z."/>
            <person name="Cao W.W."/>
            <person name="Sato Y."/>
            <person name="Nishizawa T."/>
            <person name="Zhao J."/>
            <person name="Guo Y."/>
            <person name="Ohta H."/>
        </authorList>
    </citation>
    <scope>NUCLEOTIDE SEQUENCE [LARGE SCALE GENOMIC DNA]</scope>
    <source>
        <strain evidence="2 3">SK50-23</strain>
    </source>
</reference>
<keyword evidence="1" id="KW-0812">Transmembrane</keyword>
<keyword evidence="2" id="KW-0012">Acyltransferase</keyword>
<keyword evidence="1" id="KW-0472">Membrane</keyword>
<evidence type="ECO:0000256" key="1">
    <source>
        <dbReference type="SAM" id="Phobius"/>
    </source>
</evidence>
<protein>
    <submittedName>
        <fullName evidence="2">Acyltransferase</fullName>
    </submittedName>
</protein>
<keyword evidence="3" id="KW-1185">Reference proteome</keyword>
<dbReference type="EMBL" id="CP036498">
    <property type="protein sequence ID" value="QUS39077.1"/>
    <property type="molecule type" value="Genomic_DNA"/>
</dbReference>
<keyword evidence="1" id="KW-1133">Transmembrane helix</keyword>
<organism evidence="2 3">
    <name type="scientific">Tardiphaga alba</name>
    <dbReference type="NCBI Taxonomy" id="340268"/>
    <lineage>
        <taxon>Bacteria</taxon>
        <taxon>Pseudomonadati</taxon>
        <taxon>Pseudomonadota</taxon>
        <taxon>Alphaproteobacteria</taxon>
        <taxon>Hyphomicrobiales</taxon>
        <taxon>Nitrobacteraceae</taxon>
        <taxon>Tardiphaga</taxon>
    </lineage>
</organism>
<name>A0ABX8A6L5_9BRAD</name>
<feature type="transmembrane region" description="Helical" evidence="1">
    <location>
        <begin position="65"/>
        <end position="86"/>
    </location>
</feature>